<accession>A0A2H0UK26</accession>
<dbReference type="GO" id="GO:0008320">
    <property type="term" value="F:protein transmembrane transporter activity"/>
    <property type="evidence" value="ECO:0007669"/>
    <property type="project" value="UniProtKB-UniRule"/>
</dbReference>
<comment type="caution">
    <text evidence="10">The sequence shown here is derived from an EMBL/GenBank/DDBJ whole genome shotgun (WGS) entry which is preliminary data.</text>
</comment>
<feature type="transmembrane region" description="Helical" evidence="9">
    <location>
        <begin position="26"/>
        <end position="47"/>
    </location>
</feature>
<sequence>MEKLTRYLQDTMAEMKHVKWPTSTQAAIYTVLVVVISAVVALILSGFDYLFTTLLETTI</sequence>
<keyword evidence="8 9" id="KW-0472">Membrane</keyword>
<keyword evidence="5 9" id="KW-0653">Protein transport</keyword>
<comment type="function">
    <text evidence="9">Essential subunit of the Sec protein translocation channel SecYEG. Clamps together the 2 halves of SecY. May contact the channel plug during translocation.</text>
</comment>
<dbReference type="GO" id="GO:0006605">
    <property type="term" value="P:protein targeting"/>
    <property type="evidence" value="ECO:0007669"/>
    <property type="project" value="UniProtKB-UniRule"/>
</dbReference>
<dbReference type="GO" id="GO:0065002">
    <property type="term" value="P:intracellular protein transmembrane transport"/>
    <property type="evidence" value="ECO:0007669"/>
    <property type="project" value="UniProtKB-UniRule"/>
</dbReference>
<dbReference type="InterPro" id="IPR005807">
    <property type="entry name" value="SecE_bac"/>
</dbReference>
<keyword evidence="7 9" id="KW-0811">Translocation</keyword>
<evidence type="ECO:0000256" key="4">
    <source>
        <dbReference type="ARBA" id="ARBA00022692"/>
    </source>
</evidence>
<evidence type="ECO:0000256" key="1">
    <source>
        <dbReference type="ARBA" id="ARBA00004370"/>
    </source>
</evidence>
<evidence type="ECO:0000256" key="8">
    <source>
        <dbReference type="ARBA" id="ARBA00023136"/>
    </source>
</evidence>
<dbReference type="InterPro" id="IPR001901">
    <property type="entry name" value="Translocase_SecE/Sec61-g"/>
</dbReference>
<evidence type="ECO:0000256" key="9">
    <source>
        <dbReference type="HAMAP-Rule" id="MF_00422"/>
    </source>
</evidence>
<dbReference type="NCBIfam" id="TIGR00964">
    <property type="entry name" value="secE_bact"/>
    <property type="match status" value="1"/>
</dbReference>
<comment type="subunit">
    <text evidence="9">Component of the Sec protein translocase complex. Heterotrimer consisting of SecY, SecE and SecG subunits. The heterotrimers can form oligomers, although 1 heterotrimer is thought to be able to translocate proteins. Interacts with the ribosome. Interacts with SecDF, and other proteins may be involved. Interacts with SecA.</text>
</comment>
<evidence type="ECO:0000256" key="2">
    <source>
        <dbReference type="ARBA" id="ARBA00022448"/>
    </source>
</evidence>
<reference evidence="11" key="1">
    <citation type="submission" date="2017-09" db="EMBL/GenBank/DDBJ databases">
        <title>Depth-based differentiation of microbial function through sediment-hosted aquifers and enrichment of novel symbionts in the deep terrestrial subsurface.</title>
        <authorList>
            <person name="Probst A.J."/>
            <person name="Ladd B."/>
            <person name="Jarett J.K."/>
            <person name="Geller-Mcgrath D.E."/>
            <person name="Sieber C.M.K."/>
            <person name="Emerson J.B."/>
            <person name="Anantharaman K."/>
            <person name="Thomas B.C."/>
            <person name="Malmstrom R."/>
            <person name="Stieglmeier M."/>
            <person name="Klingl A."/>
            <person name="Woyke T."/>
            <person name="Ryan C.M."/>
            <person name="Banfield J.F."/>
        </authorList>
    </citation>
    <scope>NUCLEOTIDE SEQUENCE [LARGE SCALE GENOMIC DNA]</scope>
</reference>
<dbReference type="Gene3D" id="1.20.5.1030">
    <property type="entry name" value="Preprotein translocase secy subunit"/>
    <property type="match status" value="1"/>
</dbReference>
<evidence type="ECO:0000313" key="11">
    <source>
        <dbReference type="Proteomes" id="UP000229612"/>
    </source>
</evidence>
<evidence type="ECO:0000256" key="5">
    <source>
        <dbReference type="ARBA" id="ARBA00022927"/>
    </source>
</evidence>
<organism evidence="10 11">
    <name type="scientific">Candidatus Kaiserbacteria bacterium CG10_big_fil_rev_8_21_14_0_10_44_10</name>
    <dbReference type="NCBI Taxonomy" id="1974606"/>
    <lineage>
        <taxon>Bacteria</taxon>
        <taxon>Candidatus Kaiseribacteriota</taxon>
    </lineage>
</organism>
<comment type="subcellular location">
    <subcellularLocation>
        <location evidence="9">Cell membrane</location>
        <topology evidence="9">Single-pass membrane protein</topology>
    </subcellularLocation>
    <subcellularLocation>
        <location evidence="1">Membrane</location>
    </subcellularLocation>
</comment>
<evidence type="ECO:0000256" key="3">
    <source>
        <dbReference type="ARBA" id="ARBA00022475"/>
    </source>
</evidence>
<protein>
    <recommendedName>
        <fullName evidence="9">Protein translocase subunit SecE</fullName>
    </recommendedName>
</protein>
<keyword evidence="4 9" id="KW-0812">Transmembrane</keyword>
<dbReference type="GO" id="GO:0005886">
    <property type="term" value="C:plasma membrane"/>
    <property type="evidence" value="ECO:0007669"/>
    <property type="project" value="UniProtKB-SubCell"/>
</dbReference>
<dbReference type="AlphaFoldDB" id="A0A2H0UK26"/>
<dbReference type="PANTHER" id="PTHR33910:SF1">
    <property type="entry name" value="PROTEIN TRANSLOCASE SUBUNIT SECE"/>
    <property type="match status" value="1"/>
</dbReference>
<dbReference type="Pfam" id="PF00584">
    <property type="entry name" value="SecE"/>
    <property type="match status" value="1"/>
</dbReference>
<proteinExistence type="inferred from homology"/>
<dbReference type="GO" id="GO:0009306">
    <property type="term" value="P:protein secretion"/>
    <property type="evidence" value="ECO:0007669"/>
    <property type="project" value="UniProtKB-UniRule"/>
</dbReference>
<dbReference type="EMBL" id="PFBG01000006">
    <property type="protein sequence ID" value="PIR86135.1"/>
    <property type="molecule type" value="Genomic_DNA"/>
</dbReference>
<dbReference type="GO" id="GO:0043952">
    <property type="term" value="P:protein transport by the Sec complex"/>
    <property type="evidence" value="ECO:0007669"/>
    <property type="project" value="UniProtKB-UniRule"/>
</dbReference>
<evidence type="ECO:0000256" key="7">
    <source>
        <dbReference type="ARBA" id="ARBA00023010"/>
    </source>
</evidence>
<keyword evidence="3 9" id="KW-1003">Cell membrane</keyword>
<dbReference type="HAMAP" id="MF_00422">
    <property type="entry name" value="SecE"/>
    <property type="match status" value="1"/>
</dbReference>
<evidence type="ECO:0000256" key="6">
    <source>
        <dbReference type="ARBA" id="ARBA00022989"/>
    </source>
</evidence>
<name>A0A2H0UK26_9BACT</name>
<keyword evidence="2 9" id="KW-0813">Transport</keyword>
<dbReference type="Proteomes" id="UP000229612">
    <property type="component" value="Unassembled WGS sequence"/>
</dbReference>
<evidence type="ECO:0000313" key="10">
    <source>
        <dbReference type="EMBL" id="PIR86135.1"/>
    </source>
</evidence>
<dbReference type="InterPro" id="IPR038379">
    <property type="entry name" value="SecE_sf"/>
</dbReference>
<dbReference type="PANTHER" id="PTHR33910">
    <property type="entry name" value="PROTEIN TRANSLOCASE SUBUNIT SECE"/>
    <property type="match status" value="1"/>
</dbReference>
<gene>
    <name evidence="9 10" type="primary">secE</name>
    <name evidence="10" type="ORF">COU14_00540</name>
</gene>
<comment type="similarity">
    <text evidence="9">Belongs to the SecE/SEC61-gamma family.</text>
</comment>
<keyword evidence="6 9" id="KW-1133">Transmembrane helix</keyword>